<evidence type="ECO:0000313" key="5">
    <source>
        <dbReference type="Proteomes" id="UP000553343"/>
    </source>
</evidence>
<dbReference type="InterPro" id="IPR004647">
    <property type="entry name" value="Fe-S_hydro-lyase_TtdB-typ_cat"/>
</dbReference>
<accession>A0A850TC41</accession>
<evidence type="ECO:0000313" key="4">
    <source>
        <dbReference type="EMBL" id="NWH05797.1"/>
    </source>
</evidence>
<dbReference type="Proteomes" id="UP000553343">
    <property type="component" value="Unassembled WGS sequence"/>
</dbReference>
<keyword evidence="5" id="KW-1185">Reference proteome</keyword>
<name>A0A850TC41_9BACT</name>
<dbReference type="Gene3D" id="3.20.130.10">
    <property type="entry name" value="Fe-S hydro-lyase, tartrate dehydratase beta-type, catalytic domain"/>
    <property type="match status" value="1"/>
</dbReference>
<evidence type="ECO:0000256" key="2">
    <source>
        <dbReference type="ARBA" id="ARBA00023239"/>
    </source>
</evidence>
<sequence>MEKINIPIVDNLFPSLVIGTRILLFGKIFTGRDAVLPKLVALIENNKLDETGIDLKGAVIFHTAVSPAGVGPTSSNKYDIESTIPALSKAGVKIHLGKGRLSPETIRTLHEYHSIYAVIPPVTALLESKILERRVAAFPEEGMEAFHQLRVEGFPCIVAAAHGKSLYEEGSESP</sequence>
<dbReference type="EMBL" id="JACADJ010000046">
    <property type="protein sequence ID" value="NWH05797.1"/>
    <property type="molecule type" value="Genomic_DNA"/>
</dbReference>
<comment type="similarity">
    <text evidence="1">Belongs to the class-I fumarase family.</text>
</comment>
<dbReference type="AlphaFoldDB" id="A0A850TC41"/>
<dbReference type="Pfam" id="PF05683">
    <property type="entry name" value="Fumerase_C"/>
    <property type="match status" value="1"/>
</dbReference>
<feature type="domain" description="Fe-S hydro-lyase tartrate dehydratase beta-type catalytic" evidence="3">
    <location>
        <begin position="11"/>
        <end position="169"/>
    </location>
</feature>
<gene>
    <name evidence="4" type="ORF">HXW94_12510</name>
</gene>
<dbReference type="PANTHER" id="PTHR43351">
    <property type="entry name" value="L(+)-TARTRATE DEHYDRATASE SUBUNIT BETA"/>
    <property type="match status" value="1"/>
</dbReference>
<comment type="caution">
    <text evidence="4">The sequence shown here is derived from an EMBL/GenBank/DDBJ whole genome shotgun (WGS) entry which is preliminary data.</text>
</comment>
<dbReference type="PANTHER" id="PTHR43351:SF2">
    <property type="entry name" value="L(+)-TARTRATE DEHYDRATASE SUBUNIT BETA-RELATED"/>
    <property type="match status" value="1"/>
</dbReference>
<organism evidence="4 5">
    <name type="scientific">Desulfobacter latus</name>
    <dbReference type="NCBI Taxonomy" id="2292"/>
    <lineage>
        <taxon>Bacteria</taxon>
        <taxon>Pseudomonadati</taxon>
        <taxon>Thermodesulfobacteriota</taxon>
        <taxon>Desulfobacteria</taxon>
        <taxon>Desulfobacterales</taxon>
        <taxon>Desulfobacteraceae</taxon>
        <taxon>Desulfobacter</taxon>
    </lineage>
</organism>
<protein>
    <submittedName>
        <fullName evidence="4">Fumarate hydratase C-terminal domain-containing protein</fullName>
    </submittedName>
</protein>
<dbReference type="GO" id="GO:0016836">
    <property type="term" value="F:hydro-lyase activity"/>
    <property type="evidence" value="ECO:0007669"/>
    <property type="project" value="InterPro"/>
</dbReference>
<reference evidence="4 5" key="1">
    <citation type="submission" date="2020-06" db="EMBL/GenBank/DDBJ databases">
        <title>High-quality draft genome of sulfate reducer Desulfobacter latus type strain AcrS2 isolated from marine sediment.</title>
        <authorList>
            <person name="Hoppe M."/>
            <person name="Larsen C.K."/>
            <person name="Marshall I.P.G."/>
            <person name="Schramm A."/>
            <person name="Marietou A.G."/>
        </authorList>
    </citation>
    <scope>NUCLEOTIDE SEQUENCE [LARGE SCALE GENOMIC DNA]</scope>
    <source>
        <strain evidence="4 5">AcRS2</strain>
    </source>
</reference>
<keyword evidence="2" id="KW-0456">Lyase</keyword>
<dbReference type="RefSeq" id="WP_178367252.1">
    <property type="nucleotide sequence ID" value="NZ_JACADJ010000046.1"/>
</dbReference>
<dbReference type="SUPFAM" id="SSF117457">
    <property type="entry name" value="FumA C-terminal domain-like"/>
    <property type="match status" value="1"/>
</dbReference>
<evidence type="ECO:0000259" key="3">
    <source>
        <dbReference type="Pfam" id="PF05683"/>
    </source>
</evidence>
<proteinExistence type="inferred from homology"/>
<evidence type="ECO:0000256" key="1">
    <source>
        <dbReference type="ARBA" id="ARBA00008876"/>
    </source>
</evidence>
<dbReference type="InterPro" id="IPR036660">
    <property type="entry name" value="Fe-S_hydroAse_TtdB_cat_sf"/>
</dbReference>